<dbReference type="AlphaFoldDB" id="A0A8H5G6J0"/>
<dbReference type="SUPFAM" id="SSF48452">
    <property type="entry name" value="TPR-like"/>
    <property type="match status" value="1"/>
</dbReference>
<dbReference type="Gene3D" id="1.25.40.10">
    <property type="entry name" value="Tetratricopeptide repeat domain"/>
    <property type="match status" value="1"/>
</dbReference>
<dbReference type="Proteomes" id="UP000518752">
    <property type="component" value="Unassembled WGS sequence"/>
</dbReference>
<dbReference type="Pfam" id="PF13374">
    <property type="entry name" value="TPR_10"/>
    <property type="match status" value="1"/>
</dbReference>
<comment type="caution">
    <text evidence="1">The sequence shown here is derived from an EMBL/GenBank/DDBJ whole genome shotgun (WGS) entry which is preliminary data.</text>
</comment>
<evidence type="ECO:0008006" key="3">
    <source>
        <dbReference type="Google" id="ProtNLM"/>
    </source>
</evidence>
<dbReference type="PANTHER" id="PTHR46082">
    <property type="entry name" value="ATP/GTP-BINDING PROTEIN-RELATED"/>
    <property type="match status" value="1"/>
</dbReference>
<dbReference type="Gene3D" id="3.40.50.300">
    <property type="entry name" value="P-loop containing nucleotide triphosphate hydrolases"/>
    <property type="match status" value="1"/>
</dbReference>
<dbReference type="SUPFAM" id="SSF52540">
    <property type="entry name" value="P-loop containing nucleoside triphosphate hydrolases"/>
    <property type="match status" value="1"/>
</dbReference>
<keyword evidence="2" id="KW-1185">Reference proteome</keyword>
<gene>
    <name evidence="1" type="ORF">D9757_013282</name>
</gene>
<sequence>MLKIAFVLLVSEFPTDTKPLRRKKSSCGVDLTRRVEALDSHRSMVSLNEDDATANKDYSAPHNRPPVIVLDSFSVHLQLPCSSTASRGSPSSEFTYTIALSHPSGPSTLVLPPCCSLAPAVINLPAKTIIIHAPSTVWSTGGNVIECKVGEIGRRCSNTCLAAKYLRRAGNVCRRFSKIYFIHSSSEHLIKASYYDIAKENKVIKPTWEAGRDWLQTYKEEWMVLFDNVDDPDLQLGALLPRSSHGNIIITSRNEALSLLTEKSQKLVDLETEDAIQLLLKHAIKPPDMVSMADKQNAAEIVRELYYFPLAIAQAGAYICQEKCLGNYVDQLHKQKGLLNKTVPQVVDVYSLTVYSTWDLSWEKLDESTKSFLRVCSQLHYEQIPTLLFERAEKNLETFGVRFEPSQAVSAAKQFFNETQLRPWGNERFEQIITQLRSYSLLSVHEQGIYSIHPLVHYWIEDNLDLENQIYSKLQAQGILAAGIWNMTSWRDQRFAKMAALHAILKNLFYNGEYPIQVAGRELFFQTSNFKEALKLAKCFTYSNLEKYENALKLLHPLVKIFTRVLGAEHPNTLDAIQDLAWTYAQSSNYCKALDLQAPLLPVYQQKMGQEHPLTLQVAHDLSETFFYLGRHNDALNLQRPLFETSQAILGANHPDTISKMFILARTLYCSSGSTEALQLVKSAIEKSKHILGDGHPETLKRVQYLNILHIQLESTPEGNQGKRKDRLIEKFRYYLTKGHPKVK</sequence>
<evidence type="ECO:0000313" key="1">
    <source>
        <dbReference type="EMBL" id="KAF5359086.1"/>
    </source>
</evidence>
<dbReference type="InterPro" id="IPR027417">
    <property type="entry name" value="P-loop_NTPase"/>
</dbReference>
<dbReference type="InterPro" id="IPR011990">
    <property type="entry name" value="TPR-like_helical_dom_sf"/>
</dbReference>
<dbReference type="Pfam" id="PF13424">
    <property type="entry name" value="TPR_12"/>
    <property type="match status" value="1"/>
</dbReference>
<reference evidence="1 2" key="1">
    <citation type="journal article" date="2020" name="ISME J.">
        <title>Uncovering the hidden diversity of litter-decomposition mechanisms in mushroom-forming fungi.</title>
        <authorList>
            <person name="Floudas D."/>
            <person name="Bentzer J."/>
            <person name="Ahren D."/>
            <person name="Johansson T."/>
            <person name="Persson P."/>
            <person name="Tunlid A."/>
        </authorList>
    </citation>
    <scope>NUCLEOTIDE SEQUENCE [LARGE SCALE GENOMIC DNA]</scope>
    <source>
        <strain evidence="1 2">CBS 406.79</strain>
    </source>
</reference>
<dbReference type="EMBL" id="JAACJN010000224">
    <property type="protein sequence ID" value="KAF5359086.1"/>
    <property type="molecule type" value="Genomic_DNA"/>
</dbReference>
<evidence type="ECO:0000313" key="2">
    <source>
        <dbReference type="Proteomes" id="UP000518752"/>
    </source>
</evidence>
<protein>
    <recommendedName>
        <fullName evidence="3">Kinesin light chain</fullName>
    </recommendedName>
</protein>
<accession>A0A8H5G6J0</accession>
<dbReference type="PANTHER" id="PTHR46082:SF6">
    <property type="entry name" value="AAA+ ATPASE DOMAIN-CONTAINING PROTEIN-RELATED"/>
    <property type="match status" value="1"/>
</dbReference>
<name>A0A8H5G6J0_9AGAR</name>
<dbReference type="OrthoDB" id="3259098at2759"/>
<organism evidence="1 2">
    <name type="scientific">Collybiopsis confluens</name>
    <dbReference type="NCBI Taxonomy" id="2823264"/>
    <lineage>
        <taxon>Eukaryota</taxon>
        <taxon>Fungi</taxon>
        <taxon>Dikarya</taxon>
        <taxon>Basidiomycota</taxon>
        <taxon>Agaricomycotina</taxon>
        <taxon>Agaricomycetes</taxon>
        <taxon>Agaricomycetidae</taxon>
        <taxon>Agaricales</taxon>
        <taxon>Marasmiineae</taxon>
        <taxon>Omphalotaceae</taxon>
        <taxon>Collybiopsis</taxon>
    </lineage>
</organism>
<dbReference type="InterPro" id="IPR053137">
    <property type="entry name" value="NLR-like"/>
</dbReference>
<proteinExistence type="predicted"/>